<dbReference type="PANTHER" id="PTHR12526">
    <property type="entry name" value="GLYCOSYLTRANSFERASE"/>
    <property type="match status" value="1"/>
</dbReference>
<dbReference type="GO" id="GO:0016757">
    <property type="term" value="F:glycosyltransferase activity"/>
    <property type="evidence" value="ECO:0007669"/>
    <property type="project" value="InterPro"/>
</dbReference>
<dbReference type="GO" id="GO:1901135">
    <property type="term" value="P:carbohydrate derivative metabolic process"/>
    <property type="evidence" value="ECO:0007669"/>
    <property type="project" value="UniProtKB-ARBA"/>
</dbReference>
<dbReference type="Pfam" id="PF13439">
    <property type="entry name" value="Glyco_transf_4"/>
    <property type="match status" value="1"/>
</dbReference>
<dbReference type="Pfam" id="PF00534">
    <property type="entry name" value="Glycos_transf_1"/>
    <property type="match status" value="1"/>
</dbReference>
<proteinExistence type="predicted"/>
<organism evidence="3 4">
    <name type="scientific">SAR86 cluster bacterium</name>
    <dbReference type="NCBI Taxonomy" id="2030880"/>
    <lineage>
        <taxon>Bacteria</taxon>
        <taxon>Pseudomonadati</taxon>
        <taxon>Pseudomonadota</taxon>
        <taxon>Gammaproteobacteria</taxon>
        <taxon>SAR86 cluster</taxon>
    </lineage>
</organism>
<comment type="caution">
    <text evidence="3">The sequence shown here is derived from an EMBL/GenBank/DDBJ whole genome shotgun (WGS) entry which is preliminary data.</text>
</comment>
<name>A0A520N626_9GAMM</name>
<dbReference type="Proteomes" id="UP000315283">
    <property type="component" value="Unassembled WGS sequence"/>
</dbReference>
<evidence type="ECO:0000313" key="3">
    <source>
        <dbReference type="EMBL" id="RZO28839.1"/>
    </source>
</evidence>
<keyword evidence="3" id="KW-0808">Transferase</keyword>
<dbReference type="Gene3D" id="3.40.50.2000">
    <property type="entry name" value="Glycogen Phosphorylase B"/>
    <property type="match status" value="2"/>
</dbReference>
<gene>
    <name evidence="3" type="ORF">EVA97_01655</name>
</gene>
<dbReference type="AlphaFoldDB" id="A0A520N626"/>
<feature type="domain" description="Glycosyltransferase subfamily 4-like N-terminal" evidence="2">
    <location>
        <begin position="15"/>
        <end position="166"/>
    </location>
</feature>
<evidence type="ECO:0000313" key="4">
    <source>
        <dbReference type="Proteomes" id="UP000315283"/>
    </source>
</evidence>
<dbReference type="InterPro" id="IPR028098">
    <property type="entry name" value="Glyco_trans_4-like_N"/>
</dbReference>
<dbReference type="InterPro" id="IPR001296">
    <property type="entry name" value="Glyco_trans_1"/>
</dbReference>
<evidence type="ECO:0000259" key="2">
    <source>
        <dbReference type="Pfam" id="PF13439"/>
    </source>
</evidence>
<sequence>MSNLKVIQLLPELNIGGVERGTKDFSKALIEKGHKSIVISNGGIFENDIVENGGKHIKLPVHKKSLFSFFLSKKLKKIYEHEKPDIVHVRSRMPAWINYFAIKKLTYKPILISTFHGLYSTPLYSQIMSKVDHTIAISKTVKDYIISTYKLSEDQITTIPRGCDPEIFNKDELSPLWLNEWHKEYPQTKNKIILTLPTRISEWKGVDSFIDLIATLNNNDFHGLVVGPTSKSKERYLNKLISKVSNLNIKDKITFTGSRNDIANIYKLSNIVFNLSLKPEPFGRTTIEAIGCGSKVVGWNHGGTKEILEKLYKDGLVPLNDITQLKETVLKVSKSEYPYPDENIYTSKIMIQETLNLYHQLLSKDL</sequence>
<dbReference type="EMBL" id="SHBJ01000007">
    <property type="protein sequence ID" value="RZO28839.1"/>
    <property type="molecule type" value="Genomic_DNA"/>
</dbReference>
<feature type="domain" description="Glycosyl transferase family 1" evidence="1">
    <location>
        <begin position="180"/>
        <end position="336"/>
    </location>
</feature>
<evidence type="ECO:0000259" key="1">
    <source>
        <dbReference type="Pfam" id="PF00534"/>
    </source>
</evidence>
<dbReference type="PANTHER" id="PTHR12526:SF638">
    <property type="entry name" value="SPORE COAT PROTEIN SA"/>
    <property type="match status" value="1"/>
</dbReference>
<protein>
    <submittedName>
        <fullName evidence="3">Glycosyltransferase</fullName>
    </submittedName>
</protein>
<dbReference type="SUPFAM" id="SSF53756">
    <property type="entry name" value="UDP-Glycosyltransferase/glycogen phosphorylase"/>
    <property type="match status" value="1"/>
</dbReference>
<reference evidence="3 4" key="1">
    <citation type="submission" date="2019-02" db="EMBL/GenBank/DDBJ databases">
        <title>Prokaryotic population dynamics and viral predation in marine succession experiment using metagenomics: the confinement effect.</title>
        <authorList>
            <person name="Haro-Moreno J.M."/>
            <person name="Rodriguez-Valera F."/>
            <person name="Lopez-Perez M."/>
        </authorList>
    </citation>
    <scope>NUCLEOTIDE SEQUENCE [LARGE SCALE GENOMIC DNA]</scope>
    <source>
        <strain evidence="3">MED-G164</strain>
    </source>
</reference>
<accession>A0A520N626</accession>